<accession>A0A413K6N0</accession>
<reference evidence="1 2" key="1">
    <citation type="submission" date="2018-08" db="EMBL/GenBank/DDBJ databases">
        <title>A genome reference for cultivated species of the human gut microbiota.</title>
        <authorList>
            <person name="Zou Y."/>
            <person name="Xue W."/>
            <person name="Luo G."/>
        </authorList>
    </citation>
    <scope>NUCLEOTIDE SEQUENCE [LARGE SCALE GENOMIC DNA]</scope>
    <source>
        <strain evidence="1 2">OF01-1</strain>
    </source>
</reference>
<comment type="caution">
    <text evidence="1">The sequence shown here is derived from an EMBL/GenBank/DDBJ whole genome shotgun (WGS) entry which is preliminary data.</text>
</comment>
<protein>
    <submittedName>
        <fullName evidence="1">Type II toxin-antitoxin system RelE/ParE family toxin</fullName>
    </submittedName>
</protein>
<dbReference type="InterPro" id="IPR009241">
    <property type="entry name" value="HigB-like"/>
</dbReference>
<dbReference type="Proteomes" id="UP000284614">
    <property type="component" value="Unassembled WGS sequence"/>
</dbReference>
<dbReference type="RefSeq" id="WP_122130159.1">
    <property type="nucleotide sequence ID" value="NZ_JAGJHH010000001.1"/>
</dbReference>
<dbReference type="Pfam" id="PF05973">
    <property type="entry name" value="Gp49"/>
    <property type="match status" value="1"/>
</dbReference>
<proteinExistence type="predicted"/>
<evidence type="ECO:0000313" key="1">
    <source>
        <dbReference type="EMBL" id="RGY71944.1"/>
    </source>
</evidence>
<evidence type="ECO:0000313" key="2">
    <source>
        <dbReference type="Proteomes" id="UP000284614"/>
    </source>
</evidence>
<dbReference type="EMBL" id="QSDG01000001">
    <property type="protein sequence ID" value="RGY71944.1"/>
    <property type="molecule type" value="Genomic_DNA"/>
</dbReference>
<organism evidence="1 2">
    <name type="scientific">Bacteroides fragilis</name>
    <dbReference type="NCBI Taxonomy" id="817"/>
    <lineage>
        <taxon>Bacteria</taxon>
        <taxon>Pseudomonadati</taxon>
        <taxon>Bacteroidota</taxon>
        <taxon>Bacteroidia</taxon>
        <taxon>Bacteroidales</taxon>
        <taxon>Bacteroidaceae</taxon>
        <taxon>Bacteroides</taxon>
    </lineage>
</organism>
<gene>
    <name evidence="1" type="ORF">DXA27_01775</name>
</gene>
<name>A0A413K6N0_BACFG</name>
<sequence length="116" mass="14022">MEKKVRELLMYKSYFKEFYREQSPKVQNKIIKILDILENIECIPTKYLKHIESTDGLYEMRITLGSDIFRVFCFFDKGRLVVLLSGFQKKTQKPPKKEIDKAVRLMAQYYDDKKRR</sequence>
<dbReference type="AlphaFoldDB" id="A0A413K6N0"/>